<dbReference type="PROSITE" id="PS51257">
    <property type="entry name" value="PROKAR_LIPOPROTEIN"/>
    <property type="match status" value="1"/>
</dbReference>
<feature type="chain" id="PRO_5008737037" description="Lipoprotein" evidence="2">
    <location>
        <begin position="22"/>
        <end position="172"/>
    </location>
</feature>
<dbReference type="AlphaFoldDB" id="A0A1C6I5Q2"/>
<dbReference type="EMBL" id="FMHG01000001">
    <property type="protein sequence ID" value="SCJ64445.1"/>
    <property type="molecule type" value="Genomic_DNA"/>
</dbReference>
<proteinExistence type="predicted"/>
<reference evidence="3" key="1">
    <citation type="submission" date="2015-09" db="EMBL/GenBank/DDBJ databases">
        <authorList>
            <consortium name="Pathogen Informatics"/>
        </authorList>
    </citation>
    <scope>NUCLEOTIDE SEQUENCE</scope>
    <source>
        <strain evidence="3">2789STDY5834896</strain>
    </source>
</reference>
<evidence type="ECO:0000256" key="1">
    <source>
        <dbReference type="SAM" id="MobiDB-lite"/>
    </source>
</evidence>
<feature type="region of interest" description="Disordered" evidence="1">
    <location>
        <begin position="23"/>
        <end position="65"/>
    </location>
</feature>
<accession>A0A1C6I5Q2</accession>
<feature type="signal peptide" evidence="2">
    <location>
        <begin position="1"/>
        <end position="21"/>
    </location>
</feature>
<evidence type="ECO:0000256" key="2">
    <source>
        <dbReference type="SAM" id="SignalP"/>
    </source>
</evidence>
<sequence>MKRLAMLLVALAVLFSTTACTSRNGGGDSQGLGNSGSAQNSSSNSTKNGGVLSGQGNGSRQPGENQQVDAYYSMDDLITRVKQAGCIDGTPEPLDVKAIGAVKGVAYGNVVFLDYEFTDKKEFTDAYAANKVLVKGKDAKIGAINGPYVMAFLNHNIDEQAVKAFHSLGFGG</sequence>
<feature type="compositionally biased region" description="Low complexity" evidence="1">
    <location>
        <begin position="35"/>
        <end position="45"/>
    </location>
</feature>
<feature type="compositionally biased region" description="Gly residues" evidence="1">
    <location>
        <begin position="24"/>
        <end position="34"/>
    </location>
</feature>
<evidence type="ECO:0000313" key="3">
    <source>
        <dbReference type="EMBL" id="SCJ64445.1"/>
    </source>
</evidence>
<name>A0A1C6I5Q2_9FIRM</name>
<evidence type="ECO:0008006" key="4">
    <source>
        <dbReference type="Google" id="ProtNLM"/>
    </source>
</evidence>
<gene>
    <name evidence="3" type="ORF">SAMEA3545359_01221</name>
</gene>
<keyword evidence="2" id="KW-0732">Signal</keyword>
<protein>
    <recommendedName>
        <fullName evidence="4">Lipoprotein</fullName>
    </recommendedName>
</protein>
<organism evidence="3">
    <name type="scientific">uncultured Anaerotruncus sp</name>
    <dbReference type="NCBI Taxonomy" id="905011"/>
    <lineage>
        <taxon>Bacteria</taxon>
        <taxon>Bacillati</taxon>
        <taxon>Bacillota</taxon>
        <taxon>Clostridia</taxon>
        <taxon>Eubacteriales</taxon>
        <taxon>Oscillospiraceae</taxon>
        <taxon>Anaerotruncus</taxon>
        <taxon>environmental samples</taxon>
    </lineage>
</organism>